<comment type="caution">
    <text evidence="1">The sequence shown here is derived from an EMBL/GenBank/DDBJ whole genome shotgun (WGS) entry which is preliminary data.</text>
</comment>
<feature type="non-terminal residue" evidence="1">
    <location>
        <position position="122"/>
    </location>
</feature>
<dbReference type="GO" id="GO:0046961">
    <property type="term" value="F:proton-transporting ATPase activity, rotational mechanism"/>
    <property type="evidence" value="ECO:0007669"/>
    <property type="project" value="InterPro"/>
</dbReference>
<accession>K1RH69</accession>
<dbReference type="Pfam" id="PF01992">
    <property type="entry name" value="vATP-synt_AC39"/>
    <property type="match status" value="1"/>
</dbReference>
<dbReference type="InterPro" id="IPR002843">
    <property type="entry name" value="ATPase_V0-cplx_csu/dsu"/>
</dbReference>
<evidence type="ECO:0000313" key="1">
    <source>
        <dbReference type="EMBL" id="EKC47962.1"/>
    </source>
</evidence>
<organism evidence="1">
    <name type="scientific">human gut metagenome</name>
    <dbReference type="NCBI Taxonomy" id="408170"/>
    <lineage>
        <taxon>unclassified sequences</taxon>
        <taxon>metagenomes</taxon>
        <taxon>organismal metagenomes</taxon>
    </lineage>
</organism>
<gene>
    <name evidence="1" type="ORF">LEA_19111</name>
</gene>
<protein>
    <submittedName>
        <fullName evidence="1">H+transporting two sector atpase c subunit</fullName>
    </submittedName>
</protein>
<proteinExistence type="predicted"/>
<sequence>MLSRIASLCSFEKAIGQNLYEILLLRNDVDCIITCADYLDSDNIGEYLLFVPDFFKEHSELTMLPLERARNFDELLSGLHGTRYENIIKKAMNGKTEFSVQLLENVLYNYLYTEASSIICEK</sequence>
<dbReference type="AlphaFoldDB" id="K1RH69"/>
<name>K1RH69_9ZZZZ</name>
<dbReference type="EMBL" id="AJWY01013133">
    <property type="protein sequence ID" value="EKC47962.1"/>
    <property type="molecule type" value="Genomic_DNA"/>
</dbReference>
<reference evidence="1" key="1">
    <citation type="journal article" date="2013" name="Environ. Microbiol.">
        <title>Microbiota from the distal guts of lean and obese adolescents exhibit partial functional redundancy besides clear differences in community structure.</title>
        <authorList>
            <person name="Ferrer M."/>
            <person name="Ruiz A."/>
            <person name="Lanza F."/>
            <person name="Haange S.B."/>
            <person name="Oberbach A."/>
            <person name="Till H."/>
            <person name="Bargiela R."/>
            <person name="Campoy C."/>
            <person name="Segura M.T."/>
            <person name="Richter M."/>
            <person name="von Bergen M."/>
            <person name="Seifert J."/>
            <person name="Suarez A."/>
        </authorList>
    </citation>
    <scope>NUCLEOTIDE SEQUENCE</scope>
</reference>